<evidence type="ECO:0008006" key="3">
    <source>
        <dbReference type="Google" id="ProtNLM"/>
    </source>
</evidence>
<dbReference type="InterPro" id="IPR034660">
    <property type="entry name" value="DinB/YfiT-like"/>
</dbReference>
<evidence type="ECO:0000313" key="1">
    <source>
        <dbReference type="EMBL" id="SHI10885.1"/>
    </source>
</evidence>
<dbReference type="EMBL" id="FQXV01000008">
    <property type="protein sequence ID" value="SHI10885.1"/>
    <property type="molecule type" value="Genomic_DNA"/>
</dbReference>
<keyword evidence="2" id="KW-1185">Reference proteome</keyword>
<accession>A0A1M5YFR8</accession>
<evidence type="ECO:0000313" key="2">
    <source>
        <dbReference type="Proteomes" id="UP000183995"/>
    </source>
</evidence>
<name>A0A1M5YFR8_9FIRM</name>
<dbReference type="AlphaFoldDB" id="A0A1M5YFR8"/>
<reference evidence="1 2" key="1">
    <citation type="submission" date="2016-11" db="EMBL/GenBank/DDBJ databases">
        <authorList>
            <person name="Jaros S."/>
            <person name="Januszkiewicz K."/>
            <person name="Wedrychowicz H."/>
        </authorList>
    </citation>
    <scope>NUCLEOTIDE SEQUENCE [LARGE SCALE GENOMIC DNA]</scope>
    <source>
        <strain evidence="1 2">DSM 10068</strain>
    </source>
</reference>
<dbReference type="STRING" id="1123282.SAMN02745823_02489"/>
<proteinExistence type="predicted"/>
<sequence>MEQATYCDIIRDQTARALWEAGNVIDCVPDDCWDRPYYGVPVWKHVYHMLHSLDLYLINPRDKSFTEPPFHEENLNDLDIPPTKSLSRKDLADYYAAVKSKIISYLGTLRDSGLLECPEGCEYTKFTLILAQHRHLHTHMGMLMGFIVSETGRWPRIIGLSGTIPAGPYDKFE</sequence>
<dbReference type="RefSeq" id="WP_073079479.1">
    <property type="nucleotide sequence ID" value="NZ_FQXV01000008.1"/>
</dbReference>
<organism evidence="1 2">
    <name type="scientific">Sporobacter termitidis DSM 10068</name>
    <dbReference type="NCBI Taxonomy" id="1123282"/>
    <lineage>
        <taxon>Bacteria</taxon>
        <taxon>Bacillati</taxon>
        <taxon>Bacillota</taxon>
        <taxon>Clostridia</taxon>
        <taxon>Eubacteriales</taxon>
        <taxon>Oscillospiraceae</taxon>
        <taxon>Sporobacter</taxon>
    </lineage>
</organism>
<gene>
    <name evidence="1" type="ORF">SAMN02745823_02489</name>
</gene>
<protein>
    <recommendedName>
        <fullName evidence="3">DinB superfamily protein</fullName>
    </recommendedName>
</protein>
<dbReference type="SUPFAM" id="SSF109854">
    <property type="entry name" value="DinB/YfiT-like putative metalloenzymes"/>
    <property type="match status" value="1"/>
</dbReference>
<dbReference type="OrthoDB" id="69650at2"/>
<dbReference type="Proteomes" id="UP000183995">
    <property type="component" value="Unassembled WGS sequence"/>
</dbReference>